<evidence type="ECO:0000256" key="2">
    <source>
        <dbReference type="ARBA" id="ARBA00012418"/>
    </source>
</evidence>
<dbReference type="NCBIfam" id="NF003519">
    <property type="entry name" value="PRK05182.2-5"/>
    <property type="match status" value="1"/>
</dbReference>
<dbReference type="EMBL" id="FUWU01000035">
    <property type="protein sequence ID" value="SJZ91351.1"/>
    <property type="molecule type" value="Genomic_DNA"/>
</dbReference>
<name>A0A1M6X229_9BACT</name>
<dbReference type="InterPro" id="IPR011773">
    <property type="entry name" value="DNA-dir_RpoA"/>
</dbReference>
<dbReference type="CDD" id="cd06928">
    <property type="entry name" value="RNAP_alpha_NTD"/>
    <property type="match status" value="1"/>
</dbReference>
<evidence type="ECO:0000259" key="12">
    <source>
        <dbReference type="SMART" id="SM00662"/>
    </source>
</evidence>
<reference evidence="15" key="1">
    <citation type="submission" date="2016-11" db="EMBL/GenBank/DDBJ databases">
        <authorList>
            <person name="Varghese N."/>
            <person name="Submissions S."/>
        </authorList>
    </citation>
    <scope>NUCLEOTIDE SEQUENCE [LARGE SCALE GENOMIC DNA]</scope>
    <source>
        <strain evidence="15">UWOS</strain>
    </source>
</reference>
<keyword evidence="15" id="KW-1185">Reference proteome</keyword>
<dbReference type="InterPro" id="IPR011263">
    <property type="entry name" value="DNA-dir_RNA_pol_RpoA/D/Rpb3"/>
</dbReference>
<evidence type="ECO:0000256" key="9">
    <source>
        <dbReference type="ARBA" id="ARBA00033070"/>
    </source>
</evidence>
<keyword evidence="5 11" id="KW-0808">Transferase</keyword>
<dbReference type="EC" id="2.7.7.6" evidence="2 11"/>
<reference evidence="14 16" key="3">
    <citation type="submission" date="2017-02" db="EMBL/GenBank/DDBJ databases">
        <authorList>
            <person name="Peterson S.W."/>
        </authorList>
    </citation>
    <scope>NUCLEOTIDE SEQUENCE [LARGE SCALE GENOMIC DNA]</scope>
    <source>
        <strain evidence="14 16">ATCC 43854</strain>
    </source>
</reference>
<dbReference type="InterPro" id="IPR011262">
    <property type="entry name" value="DNA-dir_RNA_pol_insert"/>
</dbReference>
<dbReference type="GO" id="GO:0003677">
    <property type="term" value="F:DNA binding"/>
    <property type="evidence" value="ECO:0007669"/>
    <property type="project" value="UniProtKB-UniRule"/>
</dbReference>
<dbReference type="SUPFAM" id="SSF56553">
    <property type="entry name" value="Insert subdomain of RNA polymerase alpha subunit"/>
    <property type="match status" value="1"/>
</dbReference>
<comment type="subunit">
    <text evidence="11">Homodimer. The RNAP catalytic core consists of 2 alpha, 1 beta, 1 beta' and 1 omega subunit. When a sigma factor is associated with the core the holoenzyme is formed, which can initiate transcription.</text>
</comment>
<evidence type="ECO:0000256" key="11">
    <source>
        <dbReference type="HAMAP-Rule" id="MF_00059"/>
    </source>
</evidence>
<proteinExistence type="inferred from homology"/>
<dbReference type="SUPFAM" id="SSF47789">
    <property type="entry name" value="C-terminal domain of RNA polymerase alpha subunit"/>
    <property type="match status" value="1"/>
</dbReference>
<dbReference type="STRING" id="28122.SAMN02745108_01949"/>
<feature type="region of interest" description="Alpha N-terminal domain (alpha-NTD)" evidence="11">
    <location>
        <begin position="1"/>
        <end position="231"/>
    </location>
</feature>
<keyword evidence="4 11" id="KW-0240">DNA-directed RNA polymerase</keyword>
<dbReference type="NCBIfam" id="NF003513">
    <property type="entry name" value="PRK05182.1-2"/>
    <property type="match status" value="1"/>
</dbReference>
<feature type="region of interest" description="Alpha C-terminal domain (alpha-CTD)" evidence="11">
    <location>
        <begin position="249"/>
        <end position="324"/>
    </location>
</feature>
<comment type="domain">
    <text evidence="11">The N-terminal domain is essential for RNAP assembly and basal transcription, whereas the C-terminal domain is involved in interaction with transcriptional regulators and with upstream promoter elements.</text>
</comment>
<evidence type="ECO:0000256" key="6">
    <source>
        <dbReference type="ARBA" id="ARBA00022695"/>
    </source>
</evidence>
<evidence type="ECO:0000256" key="7">
    <source>
        <dbReference type="ARBA" id="ARBA00023163"/>
    </source>
</evidence>
<evidence type="ECO:0000256" key="10">
    <source>
        <dbReference type="ARBA" id="ARBA00048552"/>
    </source>
</evidence>
<evidence type="ECO:0000313" key="14">
    <source>
        <dbReference type="EMBL" id="SJZ91351.1"/>
    </source>
</evidence>
<evidence type="ECO:0000313" key="15">
    <source>
        <dbReference type="Proteomes" id="UP000184275"/>
    </source>
</evidence>
<dbReference type="SMART" id="SM00662">
    <property type="entry name" value="RPOLD"/>
    <property type="match status" value="1"/>
</dbReference>
<sequence>MMWKSLQMPRSFQKVETGENGRYAKFVVEALERGWGITVGNALRRTLLSSLQGAAIVSVKIAGVEKEFSSIPGVKEDVTDIILNLKSIRVKLLSDHDETLRLDMSGDGEITAANIEENPNVVILTPDVHIATLSGNASLSMELKVSSGRGYVVADELKDPDAPIGEIAMDANFNPVLKVAMHVSDTRVGQKTDYNRLELEVTTDGSIDPEDALAYAAKLLVDHLEAFINFEGELESPEETVQDEERQRIASRLRLRVDELELSVRSSNCLRMANIHTIAELVRNKEGDMLKYKNFGRKSLVELNEVLTSMGLTFGMNVDEYLKD</sequence>
<dbReference type="Pfam" id="PF03118">
    <property type="entry name" value="RNA_pol_A_CTD"/>
    <property type="match status" value="1"/>
</dbReference>
<accession>A0A1T4PIW0</accession>
<dbReference type="InterPro" id="IPR011260">
    <property type="entry name" value="RNAP_asu_C"/>
</dbReference>
<comment type="function">
    <text evidence="11">DNA-dependent RNA polymerase catalyzes the transcription of DNA into RNA using the four ribonucleoside triphosphates as substrates.</text>
</comment>
<dbReference type="Pfam" id="PF01193">
    <property type="entry name" value="RNA_pol_L"/>
    <property type="match status" value="1"/>
</dbReference>
<dbReference type="InterPro" id="IPR036643">
    <property type="entry name" value="RNApol_insert_sf"/>
</dbReference>
<protein>
    <recommendedName>
        <fullName evidence="3 11">DNA-directed RNA polymerase subunit alpha</fullName>
        <shortName evidence="11">RNAP subunit alpha</shortName>
        <ecNumber evidence="2 11">2.7.7.6</ecNumber>
    </recommendedName>
    <alternativeName>
        <fullName evidence="9 11">RNA polymerase subunit alpha</fullName>
    </alternativeName>
    <alternativeName>
        <fullName evidence="8 11">Transcriptase subunit alpha</fullName>
    </alternativeName>
</protein>
<dbReference type="Gene3D" id="3.30.1360.10">
    <property type="entry name" value="RNA polymerase, RBP11-like subunit"/>
    <property type="match status" value="1"/>
</dbReference>
<dbReference type="Gene3D" id="1.10.150.20">
    <property type="entry name" value="5' to 3' exonuclease, C-terminal subdomain"/>
    <property type="match status" value="1"/>
</dbReference>
<dbReference type="InterPro" id="IPR036603">
    <property type="entry name" value="RBP11-like"/>
</dbReference>
<dbReference type="EMBL" id="FRAW01000028">
    <property type="protein sequence ID" value="SHK99951.1"/>
    <property type="molecule type" value="Genomic_DNA"/>
</dbReference>
<gene>
    <name evidence="11" type="primary">rpoA</name>
    <name evidence="14" type="ORF">SAMN02745108_01949</name>
    <name evidence="13" type="ORF">SAMN05720469_12830</name>
</gene>
<dbReference type="HAMAP" id="MF_00059">
    <property type="entry name" value="RNApol_bact_RpoA"/>
    <property type="match status" value="1"/>
</dbReference>
<dbReference type="GO" id="GO:0006351">
    <property type="term" value="P:DNA-templated transcription"/>
    <property type="evidence" value="ECO:0007669"/>
    <property type="project" value="UniProtKB-UniRule"/>
</dbReference>
<evidence type="ECO:0000256" key="4">
    <source>
        <dbReference type="ARBA" id="ARBA00022478"/>
    </source>
</evidence>
<comment type="similarity">
    <text evidence="1 11">Belongs to the RNA polymerase alpha chain family.</text>
</comment>
<keyword evidence="6 11" id="KW-0548">Nucleotidyltransferase</keyword>
<dbReference type="Gene3D" id="2.170.120.12">
    <property type="entry name" value="DNA-directed RNA polymerase, insert domain"/>
    <property type="match status" value="1"/>
</dbReference>
<keyword evidence="7 11" id="KW-0804">Transcription</keyword>
<evidence type="ECO:0000313" key="16">
    <source>
        <dbReference type="Proteomes" id="UP000190449"/>
    </source>
</evidence>
<accession>A0A1M6X229</accession>
<dbReference type="GO" id="GO:0003899">
    <property type="term" value="F:DNA-directed RNA polymerase activity"/>
    <property type="evidence" value="ECO:0007669"/>
    <property type="project" value="UniProtKB-UniRule"/>
</dbReference>
<reference evidence="13" key="2">
    <citation type="submission" date="2016-11" db="EMBL/GenBank/DDBJ databases">
        <authorList>
            <person name="Jaros S."/>
            <person name="Januszkiewicz K."/>
            <person name="Wedrychowicz H."/>
        </authorList>
    </citation>
    <scope>NUCLEOTIDE SEQUENCE [LARGE SCALE GENOMIC DNA]</scope>
    <source>
        <strain evidence="13">UWOS</strain>
    </source>
</reference>
<evidence type="ECO:0000313" key="13">
    <source>
        <dbReference type="EMBL" id="SHK99951.1"/>
    </source>
</evidence>
<dbReference type="GO" id="GO:0000428">
    <property type="term" value="C:DNA-directed RNA polymerase complex"/>
    <property type="evidence" value="ECO:0007669"/>
    <property type="project" value="UniProtKB-KW"/>
</dbReference>
<dbReference type="GO" id="GO:0005737">
    <property type="term" value="C:cytoplasm"/>
    <property type="evidence" value="ECO:0007669"/>
    <property type="project" value="UniProtKB-ARBA"/>
</dbReference>
<dbReference type="RefSeq" id="WP_073305482.1">
    <property type="nucleotide sequence ID" value="NZ_FRAW01000028.1"/>
</dbReference>
<dbReference type="NCBIfam" id="TIGR02027">
    <property type="entry name" value="rpoA"/>
    <property type="match status" value="1"/>
</dbReference>
<dbReference type="SUPFAM" id="SSF55257">
    <property type="entry name" value="RBP11-like subunits of RNA polymerase"/>
    <property type="match status" value="1"/>
</dbReference>
<feature type="domain" description="DNA-directed RNA polymerase RpoA/D/Rpb3-type" evidence="12">
    <location>
        <begin position="23"/>
        <end position="230"/>
    </location>
</feature>
<dbReference type="GO" id="GO:0046983">
    <property type="term" value="F:protein dimerization activity"/>
    <property type="evidence" value="ECO:0007669"/>
    <property type="project" value="InterPro"/>
</dbReference>
<evidence type="ECO:0000256" key="3">
    <source>
        <dbReference type="ARBA" id="ARBA00015972"/>
    </source>
</evidence>
<dbReference type="Pfam" id="PF01000">
    <property type="entry name" value="RNA_pol_A_bac"/>
    <property type="match status" value="1"/>
</dbReference>
<organism evidence="13 15">
    <name type="scientific">Fibrobacter intestinalis</name>
    <dbReference type="NCBI Taxonomy" id="28122"/>
    <lineage>
        <taxon>Bacteria</taxon>
        <taxon>Pseudomonadati</taxon>
        <taxon>Fibrobacterota</taxon>
        <taxon>Fibrobacteria</taxon>
        <taxon>Fibrobacterales</taxon>
        <taxon>Fibrobacteraceae</taxon>
        <taxon>Fibrobacter</taxon>
    </lineage>
</organism>
<dbReference type="Proteomes" id="UP000184275">
    <property type="component" value="Unassembled WGS sequence"/>
</dbReference>
<comment type="catalytic activity">
    <reaction evidence="10 11">
        <text>RNA(n) + a ribonucleoside 5'-triphosphate = RNA(n+1) + diphosphate</text>
        <dbReference type="Rhea" id="RHEA:21248"/>
        <dbReference type="Rhea" id="RHEA-COMP:14527"/>
        <dbReference type="Rhea" id="RHEA-COMP:17342"/>
        <dbReference type="ChEBI" id="CHEBI:33019"/>
        <dbReference type="ChEBI" id="CHEBI:61557"/>
        <dbReference type="ChEBI" id="CHEBI:140395"/>
        <dbReference type="EC" id="2.7.7.6"/>
    </reaction>
</comment>
<dbReference type="FunFam" id="2.170.120.12:FF:000001">
    <property type="entry name" value="DNA-directed RNA polymerase subunit alpha"/>
    <property type="match status" value="1"/>
</dbReference>
<evidence type="ECO:0000256" key="5">
    <source>
        <dbReference type="ARBA" id="ARBA00022679"/>
    </source>
</evidence>
<evidence type="ECO:0000256" key="1">
    <source>
        <dbReference type="ARBA" id="ARBA00007123"/>
    </source>
</evidence>
<evidence type="ECO:0000256" key="8">
    <source>
        <dbReference type="ARBA" id="ARBA00032524"/>
    </source>
</evidence>
<dbReference type="AlphaFoldDB" id="A0A1M6X229"/>
<dbReference type="Proteomes" id="UP000190449">
    <property type="component" value="Unassembled WGS sequence"/>
</dbReference>